<reference evidence="3" key="1">
    <citation type="journal article" date="2011" name="J. Bacteriol.">
        <title>Genome sequences of eight morphologically diverse alphaproteobacteria.</title>
        <authorList>
            <consortium name="US DOE Joint Genome Institute"/>
            <person name="Brown P.J."/>
            <person name="Kysela D.T."/>
            <person name="Buechlein A."/>
            <person name="Hemmerich C."/>
            <person name="Brun Y.V."/>
        </authorList>
    </citation>
    <scope>NUCLEOTIDE SEQUENCE [LARGE SCALE GENOMIC DNA]</scope>
    <source>
        <strain evidence="3">ATCC 49814 / DSM 5838 / IFAM 1418</strain>
    </source>
</reference>
<feature type="chain" id="PRO_5002973132" description="Lipocalin-like domain-containing protein" evidence="1">
    <location>
        <begin position="33"/>
        <end position="162"/>
    </location>
</feature>
<keyword evidence="1" id="KW-0732">Signal</keyword>
<name>C6XRJ3_HIRBI</name>
<evidence type="ECO:0000313" key="2">
    <source>
        <dbReference type="EMBL" id="ACT58825.1"/>
    </source>
</evidence>
<dbReference type="STRING" id="582402.Hbal_1133"/>
<evidence type="ECO:0000256" key="1">
    <source>
        <dbReference type="SAM" id="SignalP"/>
    </source>
</evidence>
<dbReference type="Proteomes" id="UP000002745">
    <property type="component" value="Chromosome"/>
</dbReference>
<sequence>MTAKSSFLKSKILLSTIAFSTIATIFPTAAQAEDAREHVSTNIAGAWVFETGSYNQGRCNLTGRMTIMATPQPNAYTCEFTTYERCPGQYGEVEQTCSLLIDGDEAAFVSQIENIVKQTPQPYGYAPDDWRLTIKSNDEMVGTLESASRAYVLFKRDSAPIS</sequence>
<gene>
    <name evidence="2" type="ordered locus">Hbal_1133</name>
</gene>
<keyword evidence="3" id="KW-1185">Reference proteome</keyword>
<accession>C6XRJ3</accession>
<evidence type="ECO:0008006" key="4">
    <source>
        <dbReference type="Google" id="ProtNLM"/>
    </source>
</evidence>
<dbReference type="AlphaFoldDB" id="C6XRJ3"/>
<protein>
    <recommendedName>
        <fullName evidence="4">Lipocalin-like domain-containing protein</fullName>
    </recommendedName>
</protein>
<dbReference type="eggNOG" id="ENOG50315FA">
    <property type="taxonomic scope" value="Bacteria"/>
</dbReference>
<proteinExistence type="predicted"/>
<evidence type="ECO:0000313" key="3">
    <source>
        <dbReference type="Proteomes" id="UP000002745"/>
    </source>
</evidence>
<feature type="signal peptide" evidence="1">
    <location>
        <begin position="1"/>
        <end position="32"/>
    </location>
</feature>
<organism evidence="2 3">
    <name type="scientific">Hirschia baltica (strain ATCC 49814 / DSM 5838 / IFAM 1418)</name>
    <dbReference type="NCBI Taxonomy" id="582402"/>
    <lineage>
        <taxon>Bacteria</taxon>
        <taxon>Pseudomonadati</taxon>
        <taxon>Pseudomonadota</taxon>
        <taxon>Alphaproteobacteria</taxon>
        <taxon>Hyphomonadales</taxon>
        <taxon>Hyphomonadaceae</taxon>
        <taxon>Hirschia</taxon>
    </lineage>
</organism>
<dbReference type="EMBL" id="CP001678">
    <property type="protein sequence ID" value="ACT58825.1"/>
    <property type="molecule type" value="Genomic_DNA"/>
</dbReference>
<dbReference type="KEGG" id="hba:Hbal_1133"/>
<dbReference type="RefSeq" id="WP_015826975.1">
    <property type="nucleotide sequence ID" value="NC_012982.1"/>
</dbReference>
<dbReference type="HOGENOM" id="CLU_1633141_0_0_5"/>